<dbReference type="InterPro" id="IPR032675">
    <property type="entry name" value="LRR_dom_sf"/>
</dbReference>
<accession>A0A8S9NDZ4</accession>
<feature type="region of interest" description="Disordered" evidence="1">
    <location>
        <begin position="911"/>
        <end position="948"/>
    </location>
</feature>
<proteinExistence type="predicted"/>
<name>A0A8S9NDZ4_BRACR</name>
<dbReference type="Pfam" id="PF25372">
    <property type="entry name" value="DUF7885"/>
    <property type="match status" value="1"/>
</dbReference>
<dbReference type="PANTHER" id="PTHR45023:SF4">
    <property type="entry name" value="GLYCINE-RICH PROTEIN-RELATED"/>
    <property type="match status" value="1"/>
</dbReference>
<reference evidence="3" key="1">
    <citation type="submission" date="2019-12" db="EMBL/GenBank/DDBJ databases">
        <title>Genome sequencing and annotation of Brassica cretica.</title>
        <authorList>
            <person name="Studholme D.J."/>
            <person name="Sarris P."/>
        </authorList>
    </citation>
    <scope>NUCLEOTIDE SEQUENCE</scope>
    <source>
        <strain evidence="3">PFS-109/04</strain>
        <tissue evidence="3">Leaf</tissue>
    </source>
</reference>
<feature type="region of interest" description="Disordered" evidence="1">
    <location>
        <begin position="257"/>
        <end position="284"/>
    </location>
</feature>
<dbReference type="Gene3D" id="3.80.10.10">
    <property type="entry name" value="Ribonuclease Inhibitor"/>
    <property type="match status" value="3"/>
</dbReference>
<dbReference type="FunFam" id="3.80.10.10:FF:000494">
    <property type="entry name" value="F-box/LRR-repeat protein 10 isoform A"/>
    <property type="match status" value="1"/>
</dbReference>
<feature type="compositionally biased region" description="Basic and acidic residues" evidence="1">
    <location>
        <begin position="257"/>
        <end position="266"/>
    </location>
</feature>
<evidence type="ECO:0000313" key="3">
    <source>
        <dbReference type="EMBL" id="KAF3503354.1"/>
    </source>
</evidence>
<organism evidence="3 4">
    <name type="scientific">Brassica cretica</name>
    <name type="common">Mustard</name>
    <dbReference type="NCBI Taxonomy" id="69181"/>
    <lineage>
        <taxon>Eukaryota</taxon>
        <taxon>Viridiplantae</taxon>
        <taxon>Streptophyta</taxon>
        <taxon>Embryophyta</taxon>
        <taxon>Tracheophyta</taxon>
        <taxon>Spermatophyta</taxon>
        <taxon>Magnoliopsida</taxon>
        <taxon>eudicotyledons</taxon>
        <taxon>Gunneridae</taxon>
        <taxon>Pentapetalae</taxon>
        <taxon>rosids</taxon>
        <taxon>malvids</taxon>
        <taxon>Brassicales</taxon>
        <taxon>Brassicaceae</taxon>
        <taxon>Brassiceae</taxon>
        <taxon>Brassica</taxon>
    </lineage>
</organism>
<dbReference type="SMART" id="SM00367">
    <property type="entry name" value="LRR_CC"/>
    <property type="match status" value="7"/>
</dbReference>
<feature type="compositionally biased region" description="Polar residues" evidence="1">
    <location>
        <begin position="267"/>
        <end position="281"/>
    </location>
</feature>
<evidence type="ECO:0000259" key="2">
    <source>
        <dbReference type="Pfam" id="PF25372"/>
    </source>
</evidence>
<dbReference type="Proteomes" id="UP000712600">
    <property type="component" value="Unassembled WGS sequence"/>
</dbReference>
<dbReference type="AlphaFoldDB" id="A0A8S9NDZ4"/>
<sequence>MWSIKKEDFAMKERMSRMKLLESLIAKQEPLADYEEALKKKLISELMLLQLIRNRFVTRMKRLVTDELWHVTCVTVCSVLSVCVTDCVKRLVGVLSVCVTACGTVCIDSHVPEDSPAERKERRAWTPPVDILLISSWLNTSKDPVVGNEQKSGAFWKRIAAYFAASQKVAGSEVRDHAHCKNRWHKINDQVGKFCGAYEVATREKSSGQNENDVLKLAHEIFFNNHQKKFTLEHAWKELRNDQKWCELSTSKSERSSKRRKCDDAAHSSTSQATETNNDQATARPPGIGCSSSFKLCQSSLKLLQLVRNRFVTGMKRLVTDELWHVTCVTVCSVLYVCVTDCVKRLVGVLSVCVTACGTVCIGFGHEINVSPSMETVRPLLFPNQQLSSLKLDCGRLGNSAIDVLARPSLREISLHNCRDFSGDLISEIGRKCKDLRLLCLGSVAEKVGRTVTRGALEDLLNGCSHLEVLALMFDLSLYLRPDDGRIFGLASDKLTHLELGHISSRMMTQLLTSTGQDSVRALRNVQQLRLSVDCITDAVVKAISNSLTSLIDLDLRDAPLEDPRQLSDLTDFGLQEINQNGKLKRLSLIRSQEFHSAYFRRVSDQGMLFLAGKCLGMESICLGGFCRVTDAGFKTILHSCASLSKFSVYHGPKLTDLVFHDVLATALSLSHVSLRRCHLLTDHAVQKLAWNLKLENLDLRGCRNIRDEALQAISHLRKLKVLLLDGTDVSDTGLSYLREGVWDSLVSLSVRGCRNLTDKFMTTLFDGSSKLALRELDVSNLPNLTDAAVFALAKSRAPITKLQLRECRLIGDPSVMALASTRVYEDECPGSSLGLLDLYDCGGITQLSFKWLKKPFFPRLKWLGITGSVNRDIVDALARRRPHLKVSCRGEELGIDGEDDWDSADIQQHMEAEEDELEQWILGDEGDVEMEDAEEESDDEGSEEEEE</sequence>
<dbReference type="SUPFAM" id="SSF52047">
    <property type="entry name" value="RNI-like"/>
    <property type="match status" value="2"/>
</dbReference>
<dbReference type="InterPro" id="IPR057207">
    <property type="entry name" value="FBXL15_LRR"/>
</dbReference>
<dbReference type="PANTHER" id="PTHR45023">
    <property type="match status" value="1"/>
</dbReference>
<gene>
    <name evidence="3" type="ORF">F2Q69_00040445</name>
</gene>
<protein>
    <recommendedName>
        <fullName evidence="2">F-box/LRR-repeat protein 15-like leucin rich repeat domain-containing protein</fullName>
    </recommendedName>
</protein>
<feature type="domain" description="F-box/LRR-repeat protein 15-like leucin rich repeat" evidence="2">
    <location>
        <begin position="370"/>
        <end position="895"/>
    </location>
</feature>
<dbReference type="InterPro" id="IPR006553">
    <property type="entry name" value="Leu-rich_rpt_Cys-con_subtyp"/>
</dbReference>
<evidence type="ECO:0000313" key="4">
    <source>
        <dbReference type="Proteomes" id="UP000712600"/>
    </source>
</evidence>
<dbReference type="EMBL" id="QGKX02001621">
    <property type="protein sequence ID" value="KAF3503354.1"/>
    <property type="molecule type" value="Genomic_DNA"/>
</dbReference>
<evidence type="ECO:0000256" key="1">
    <source>
        <dbReference type="SAM" id="MobiDB-lite"/>
    </source>
</evidence>
<feature type="compositionally biased region" description="Acidic residues" evidence="1">
    <location>
        <begin position="913"/>
        <end position="948"/>
    </location>
</feature>
<comment type="caution">
    <text evidence="3">The sequence shown here is derived from an EMBL/GenBank/DDBJ whole genome shotgun (WGS) entry which is preliminary data.</text>
</comment>